<comment type="caution">
    <text evidence="12">The sequence shown here is derived from an EMBL/GenBank/DDBJ whole genome shotgun (WGS) entry which is preliminary data.</text>
</comment>
<comment type="subcellular location">
    <subcellularLocation>
        <location evidence="9">Cytoplasm</location>
    </subcellularLocation>
</comment>
<dbReference type="PROSITE" id="PS00609">
    <property type="entry name" value="GLYCOSYL_HYDROL_F32"/>
    <property type="match status" value="1"/>
</dbReference>
<comment type="similarity">
    <text evidence="2 8">Belongs to the glycosyl hydrolase 32 family.</text>
</comment>
<comment type="pathway">
    <text evidence="1 9">Glycan biosynthesis; sucrose metabolism.</text>
</comment>
<comment type="function">
    <text evidence="9">Enables the bacterium to metabolize sucrose as a sole carbon source.</text>
</comment>
<sequence length="478" mass="55230">MNQQELLQLASKKIEENKPLIAKDFNRLQFHLMPPVGLLNDPNGLIYFNGAYHVFYQWNPFDTTHGAKFWGHYTSKDLISWEEQPPALVPSEWYEKNGCYSGSAVEHNGKMYLFYTGNVKNEHNERQTYQCMAVSSDGITFEKKGPVIYLPDGYTPHFRDPKVWQQNGRWYMVLGAQNDQEEGQVVLYTSLDLENWEFKGPLAGGNLNGLGDFGYMWECPDLFRLGAQDVLLVSPQGLEPAGHLYQNLFQSGYFIGNWTPETNQYEHGPFIELDRGFDFYAPQTFEDDQGRRLLYAWMGLTDDTEAYQPTIANGWIHALTIPREIEIKGNKLYQKPAVELTHLRKSLDFQQQVSIENEVKTWTEINGTVSEIRLEMSQMEGTHFEITLRENLKLRFNQAEKLFTLERKSFKDGTTESRSCELPILTDIHLFLDTSSIEIFLNGGQEVMTARFFAEPFEQTITFSSNGKIDVFIEKWSL</sequence>
<evidence type="ECO:0000256" key="4">
    <source>
        <dbReference type="ARBA" id="ARBA00019623"/>
    </source>
</evidence>
<proteinExistence type="inferred from homology"/>
<dbReference type="InterPro" id="IPR051214">
    <property type="entry name" value="GH32_Enzymes"/>
</dbReference>
<accession>A0ABS7K1L6</accession>
<dbReference type="PANTHER" id="PTHR43101">
    <property type="entry name" value="BETA-FRUCTOSIDASE"/>
    <property type="match status" value="1"/>
</dbReference>
<dbReference type="SUPFAM" id="SSF49899">
    <property type="entry name" value="Concanavalin A-like lectins/glucanases"/>
    <property type="match status" value="1"/>
</dbReference>
<evidence type="ECO:0000256" key="3">
    <source>
        <dbReference type="ARBA" id="ARBA00012758"/>
    </source>
</evidence>
<feature type="domain" description="Glycosyl hydrolase family 32 N-terminal" evidence="10">
    <location>
        <begin position="31"/>
        <end position="336"/>
    </location>
</feature>
<evidence type="ECO:0000259" key="11">
    <source>
        <dbReference type="Pfam" id="PF08244"/>
    </source>
</evidence>
<dbReference type="SMART" id="SM00640">
    <property type="entry name" value="Glyco_32"/>
    <property type="match status" value="1"/>
</dbReference>
<dbReference type="InterPro" id="IPR006232">
    <property type="entry name" value="Suc6P_hydrolase"/>
</dbReference>
<dbReference type="NCBIfam" id="TIGR01322">
    <property type="entry name" value="scrB_fam"/>
    <property type="match status" value="1"/>
</dbReference>
<evidence type="ECO:0000256" key="8">
    <source>
        <dbReference type="RuleBase" id="RU362110"/>
    </source>
</evidence>
<dbReference type="Gene3D" id="2.115.10.20">
    <property type="entry name" value="Glycosyl hydrolase domain, family 43"/>
    <property type="match status" value="1"/>
</dbReference>
<dbReference type="InterPro" id="IPR013189">
    <property type="entry name" value="Glyco_hydro_32_C"/>
</dbReference>
<dbReference type="Pfam" id="PF08244">
    <property type="entry name" value="Glyco_hydro_32C"/>
    <property type="match status" value="1"/>
</dbReference>
<name>A0ABS7K1L6_9BACI</name>
<keyword evidence="9" id="KW-0119">Carbohydrate metabolism</keyword>
<keyword evidence="9" id="KW-0963">Cytoplasm</keyword>
<organism evidence="12 13">
    <name type="scientific">Mesobacillus maritimus</name>
    <dbReference type="NCBI Taxonomy" id="1643336"/>
    <lineage>
        <taxon>Bacteria</taxon>
        <taxon>Bacillati</taxon>
        <taxon>Bacillota</taxon>
        <taxon>Bacilli</taxon>
        <taxon>Bacillales</taxon>
        <taxon>Bacillaceae</taxon>
        <taxon>Mesobacillus</taxon>
    </lineage>
</organism>
<evidence type="ECO:0000313" key="13">
    <source>
        <dbReference type="Proteomes" id="UP000769780"/>
    </source>
</evidence>
<evidence type="ECO:0000256" key="2">
    <source>
        <dbReference type="ARBA" id="ARBA00009902"/>
    </source>
</evidence>
<dbReference type="CDD" id="cd18623">
    <property type="entry name" value="GH32_ScrB-like"/>
    <property type="match status" value="1"/>
</dbReference>
<protein>
    <recommendedName>
        <fullName evidence="4 8">Sucrose-6-phosphate hydrolase</fullName>
        <ecNumber evidence="3 8">3.2.1.26</ecNumber>
    </recommendedName>
    <alternativeName>
        <fullName evidence="7 9">Invertase</fullName>
    </alternativeName>
</protein>
<dbReference type="RefSeq" id="WP_221871722.1">
    <property type="nucleotide sequence ID" value="NZ_JACWFH010000007.1"/>
</dbReference>
<evidence type="ECO:0000259" key="10">
    <source>
        <dbReference type="Pfam" id="PF00251"/>
    </source>
</evidence>
<dbReference type="InterPro" id="IPR013320">
    <property type="entry name" value="ConA-like_dom_sf"/>
</dbReference>
<keyword evidence="13" id="KW-1185">Reference proteome</keyword>
<evidence type="ECO:0000313" key="12">
    <source>
        <dbReference type="EMBL" id="MBY0096137.1"/>
    </source>
</evidence>
<comment type="catalytic activity">
    <reaction evidence="8">
        <text>Hydrolysis of terminal non-reducing beta-D-fructofuranoside residues in beta-D-fructofuranosides.</text>
        <dbReference type="EC" id="3.2.1.26"/>
    </reaction>
</comment>
<keyword evidence="5 8" id="KW-0378">Hydrolase</keyword>
<evidence type="ECO:0000256" key="5">
    <source>
        <dbReference type="ARBA" id="ARBA00022801"/>
    </source>
</evidence>
<dbReference type="InterPro" id="IPR023296">
    <property type="entry name" value="Glyco_hydro_beta-prop_sf"/>
</dbReference>
<evidence type="ECO:0000256" key="6">
    <source>
        <dbReference type="ARBA" id="ARBA00023295"/>
    </source>
</evidence>
<gene>
    <name evidence="12" type="ORF">H0185_04880</name>
</gene>
<dbReference type="InterPro" id="IPR013148">
    <property type="entry name" value="Glyco_hydro_32_N"/>
</dbReference>
<dbReference type="InterPro" id="IPR001362">
    <property type="entry name" value="Glyco_hydro_32"/>
</dbReference>
<dbReference type="GO" id="GO:0016787">
    <property type="term" value="F:hydrolase activity"/>
    <property type="evidence" value="ECO:0007669"/>
    <property type="project" value="UniProtKB-KW"/>
</dbReference>
<reference evidence="12 13" key="1">
    <citation type="submission" date="2020-07" db="EMBL/GenBank/DDBJ databases">
        <title>Fungal Genomes of the International Space Station.</title>
        <authorList>
            <person name="Seuylemezian A."/>
            <person name="Singh N.K."/>
            <person name="Wood J."/>
            <person name="Venkateswaran K."/>
        </authorList>
    </citation>
    <scope>NUCLEOTIDE SEQUENCE [LARGE SCALE GENOMIC DNA]</scope>
    <source>
        <strain evidence="12 13">PL-B2</strain>
    </source>
</reference>
<dbReference type="Pfam" id="PF00251">
    <property type="entry name" value="Glyco_hydro_32N"/>
    <property type="match status" value="1"/>
</dbReference>
<evidence type="ECO:0000256" key="7">
    <source>
        <dbReference type="ARBA" id="ARBA00033367"/>
    </source>
</evidence>
<dbReference type="SUPFAM" id="SSF75005">
    <property type="entry name" value="Arabinanase/levansucrase/invertase"/>
    <property type="match status" value="1"/>
</dbReference>
<evidence type="ECO:0000256" key="9">
    <source>
        <dbReference type="RuleBase" id="RU365015"/>
    </source>
</evidence>
<feature type="domain" description="Glycosyl hydrolase family 32 C-terminal" evidence="11">
    <location>
        <begin position="339"/>
        <end position="469"/>
    </location>
</feature>
<dbReference type="Proteomes" id="UP000769780">
    <property type="component" value="Unassembled WGS sequence"/>
</dbReference>
<dbReference type="Gene3D" id="2.60.120.560">
    <property type="entry name" value="Exo-inulinase, domain 1"/>
    <property type="match status" value="1"/>
</dbReference>
<keyword evidence="6 8" id="KW-0326">Glycosidase</keyword>
<dbReference type="EMBL" id="JACWFH010000007">
    <property type="protein sequence ID" value="MBY0096137.1"/>
    <property type="molecule type" value="Genomic_DNA"/>
</dbReference>
<dbReference type="PANTHER" id="PTHR43101:SF1">
    <property type="entry name" value="BETA-FRUCTOSIDASE"/>
    <property type="match status" value="1"/>
</dbReference>
<dbReference type="EC" id="3.2.1.26" evidence="3 8"/>
<evidence type="ECO:0000256" key="1">
    <source>
        <dbReference type="ARBA" id="ARBA00004914"/>
    </source>
</evidence>
<dbReference type="InterPro" id="IPR018053">
    <property type="entry name" value="Glyco_hydro_32_AS"/>
</dbReference>